<keyword evidence="12" id="KW-1185">Reference proteome</keyword>
<evidence type="ECO:0000256" key="8">
    <source>
        <dbReference type="PROSITE-ProRule" id="PRU00278"/>
    </source>
</evidence>
<dbReference type="Pfam" id="PF00639">
    <property type="entry name" value="Rotamase"/>
    <property type="match status" value="1"/>
</dbReference>
<name>A0A1H6JG80_9RHOB</name>
<evidence type="ECO:0000256" key="3">
    <source>
        <dbReference type="ARBA" id="ARBA00013194"/>
    </source>
</evidence>
<organism evidence="11 12">
    <name type="scientific">Paracoccus alkenifer</name>
    <dbReference type="NCBI Taxonomy" id="65735"/>
    <lineage>
        <taxon>Bacteria</taxon>
        <taxon>Pseudomonadati</taxon>
        <taxon>Pseudomonadota</taxon>
        <taxon>Alphaproteobacteria</taxon>
        <taxon>Rhodobacterales</taxon>
        <taxon>Paracoccaceae</taxon>
        <taxon>Paracoccus</taxon>
    </lineage>
</organism>
<dbReference type="InterPro" id="IPR023058">
    <property type="entry name" value="PPIase_PpiC_CS"/>
</dbReference>
<dbReference type="InterPro" id="IPR046357">
    <property type="entry name" value="PPIase_dom_sf"/>
</dbReference>
<proteinExistence type="inferred from homology"/>
<accession>A0A1H6JG80</accession>
<dbReference type="RefSeq" id="WP_245728565.1">
    <property type="nucleotide sequence ID" value="NZ_FNXG01000001.1"/>
</dbReference>
<evidence type="ECO:0000256" key="7">
    <source>
        <dbReference type="ARBA" id="ARBA00031484"/>
    </source>
</evidence>
<dbReference type="SUPFAM" id="SSF109998">
    <property type="entry name" value="Triger factor/SurA peptide-binding domain-like"/>
    <property type="match status" value="1"/>
</dbReference>
<evidence type="ECO:0000259" key="10">
    <source>
        <dbReference type="PROSITE" id="PS50198"/>
    </source>
</evidence>
<feature type="signal peptide" evidence="9">
    <location>
        <begin position="1"/>
        <end position="22"/>
    </location>
</feature>
<feature type="domain" description="PpiC" evidence="10">
    <location>
        <begin position="161"/>
        <end position="250"/>
    </location>
</feature>
<keyword evidence="9" id="KW-0732">Signal</keyword>
<comment type="similarity">
    <text evidence="2">Belongs to the PpiC/parvulin rotamase family.</text>
</comment>
<evidence type="ECO:0000256" key="4">
    <source>
        <dbReference type="ARBA" id="ARBA00018370"/>
    </source>
</evidence>
<feature type="chain" id="PRO_5011639551" description="Parvulin-like PPIase" evidence="9">
    <location>
        <begin position="23"/>
        <end position="307"/>
    </location>
</feature>
<evidence type="ECO:0000256" key="9">
    <source>
        <dbReference type="SAM" id="SignalP"/>
    </source>
</evidence>
<dbReference type="PROSITE" id="PS01096">
    <property type="entry name" value="PPIC_PPIASE_1"/>
    <property type="match status" value="1"/>
</dbReference>
<keyword evidence="5 8" id="KW-0697">Rotamase</keyword>
<dbReference type="EC" id="5.2.1.8" evidence="3"/>
<dbReference type="Proteomes" id="UP000199125">
    <property type="component" value="Unassembled WGS sequence"/>
</dbReference>
<dbReference type="EMBL" id="FNXG01000001">
    <property type="protein sequence ID" value="SEH61272.1"/>
    <property type="molecule type" value="Genomic_DNA"/>
</dbReference>
<evidence type="ECO:0000256" key="2">
    <source>
        <dbReference type="ARBA" id="ARBA00007656"/>
    </source>
</evidence>
<dbReference type="PROSITE" id="PS50198">
    <property type="entry name" value="PPIC_PPIASE_2"/>
    <property type="match status" value="1"/>
</dbReference>
<keyword evidence="8 11" id="KW-0413">Isomerase</keyword>
<dbReference type="PANTHER" id="PTHR47245">
    <property type="entry name" value="PEPTIDYLPROLYL ISOMERASE"/>
    <property type="match status" value="1"/>
</dbReference>
<evidence type="ECO:0000256" key="5">
    <source>
        <dbReference type="ARBA" id="ARBA00023110"/>
    </source>
</evidence>
<protein>
    <recommendedName>
        <fullName evidence="4">Parvulin-like PPIase</fullName>
        <ecNumber evidence="3">5.2.1.8</ecNumber>
    </recommendedName>
    <alternativeName>
        <fullName evidence="6">Peptidyl-prolyl cis-trans isomerase plp</fullName>
    </alternativeName>
    <alternativeName>
        <fullName evidence="7">Rotamase plp</fullName>
    </alternativeName>
</protein>
<dbReference type="AlphaFoldDB" id="A0A1H6JG80"/>
<gene>
    <name evidence="11" type="ORF">SAMN04488075_0360</name>
</gene>
<dbReference type="GO" id="GO:0003755">
    <property type="term" value="F:peptidyl-prolyl cis-trans isomerase activity"/>
    <property type="evidence" value="ECO:0007669"/>
    <property type="project" value="UniProtKB-KW"/>
</dbReference>
<evidence type="ECO:0000256" key="1">
    <source>
        <dbReference type="ARBA" id="ARBA00000971"/>
    </source>
</evidence>
<comment type="catalytic activity">
    <reaction evidence="1">
        <text>[protein]-peptidylproline (omega=180) = [protein]-peptidylproline (omega=0)</text>
        <dbReference type="Rhea" id="RHEA:16237"/>
        <dbReference type="Rhea" id="RHEA-COMP:10747"/>
        <dbReference type="Rhea" id="RHEA-COMP:10748"/>
        <dbReference type="ChEBI" id="CHEBI:83833"/>
        <dbReference type="ChEBI" id="CHEBI:83834"/>
        <dbReference type="EC" id="5.2.1.8"/>
    </reaction>
</comment>
<evidence type="ECO:0000313" key="12">
    <source>
        <dbReference type="Proteomes" id="UP000199125"/>
    </source>
</evidence>
<sequence>MLKTTPAIAAAAALLMGAPALAQTAETPAASAPAVAPPAVAPPAVAEVTGAPRADSVVAVVNGEPITLGQMIAMKEGLQGGAADLPDVALWDLMLDQMIRQTAVAQVTAQSLTPRDRAMLELDRRGYLSAATLERVAQPEPTEDELRAVYDAAFGDADSPKVEYSAAHILVATEDEAKAIAEELAGGADFAALAAEKSTDNSSGNGGDLGWFTADMMVEPFARAVEALEPGQVSAPVQSQFGWHVILLNETREQAPPDFDAIREQLSTQVRRNRVEAEIERLVSSAAIDKTEGLSPELLNRSELLDN</sequence>
<dbReference type="InterPro" id="IPR027304">
    <property type="entry name" value="Trigger_fact/SurA_dom_sf"/>
</dbReference>
<evidence type="ECO:0000313" key="11">
    <source>
        <dbReference type="EMBL" id="SEH61272.1"/>
    </source>
</evidence>
<dbReference type="STRING" id="65735.SAMN04488075_0360"/>
<dbReference type="InterPro" id="IPR050245">
    <property type="entry name" value="PrsA_foldase"/>
</dbReference>
<reference evidence="12" key="1">
    <citation type="submission" date="2016-10" db="EMBL/GenBank/DDBJ databases">
        <authorList>
            <person name="Varghese N."/>
            <person name="Submissions S."/>
        </authorList>
    </citation>
    <scope>NUCLEOTIDE SEQUENCE [LARGE SCALE GENOMIC DNA]</scope>
    <source>
        <strain evidence="12">DSM 11593</strain>
    </source>
</reference>
<dbReference type="Gene3D" id="3.10.50.40">
    <property type="match status" value="1"/>
</dbReference>
<dbReference type="PANTHER" id="PTHR47245:SF2">
    <property type="entry name" value="PEPTIDYL-PROLYL CIS-TRANS ISOMERASE HP_0175-RELATED"/>
    <property type="match status" value="1"/>
</dbReference>
<dbReference type="InterPro" id="IPR000297">
    <property type="entry name" value="PPIase_PpiC"/>
</dbReference>
<evidence type="ECO:0000256" key="6">
    <source>
        <dbReference type="ARBA" id="ARBA00030642"/>
    </source>
</evidence>
<dbReference type="SUPFAM" id="SSF54534">
    <property type="entry name" value="FKBP-like"/>
    <property type="match status" value="1"/>
</dbReference>